<sequence length="196" mass="22823">MSSKTPQLSDPATTSQATPESTDKDGDIAIEGIEDPKEITVFKTLKIALSDRFTGNRQELETFLLQLEIYFQFNQDKFNNDADKSVWAASYLRGEAVKWIQSYLKDYFTNLSEPKKRIHPTQAIFERFEGNRDRGKYHKNEGRPRENKQSYGEPMQLDAVFKNKLFKEEVESRRKDKLCFECGKPGYRAKDCRSKK</sequence>
<proteinExistence type="predicted"/>
<evidence type="ECO:0000256" key="2">
    <source>
        <dbReference type="SAM" id="MobiDB-lite"/>
    </source>
</evidence>
<dbReference type="InterPro" id="IPR032567">
    <property type="entry name" value="RTL1-rel"/>
</dbReference>
<dbReference type="AlphaFoldDB" id="A7EK39"/>
<feature type="compositionally biased region" description="Polar residues" evidence="2">
    <location>
        <begin position="1"/>
        <end position="20"/>
    </location>
</feature>
<gene>
    <name evidence="4" type="ORF">SS1G_05685</name>
</gene>
<dbReference type="InterPro" id="IPR032549">
    <property type="entry name" value="DUF4939"/>
</dbReference>
<protein>
    <recommendedName>
        <fullName evidence="3">CCHC-type domain-containing protein</fullName>
    </recommendedName>
</protein>
<dbReference type="GeneID" id="5489158"/>
<keyword evidence="1" id="KW-0863">Zinc-finger</keyword>
<keyword evidence="1" id="KW-0862">Zinc</keyword>
<dbReference type="EMBL" id="CH476627">
    <property type="protein sequence ID" value="EDO03205.1"/>
    <property type="molecule type" value="Genomic_DNA"/>
</dbReference>
<evidence type="ECO:0000313" key="5">
    <source>
        <dbReference type="Proteomes" id="UP000001312"/>
    </source>
</evidence>
<dbReference type="GO" id="GO:0008270">
    <property type="term" value="F:zinc ion binding"/>
    <property type="evidence" value="ECO:0007669"/>
    <property type="project" value="UniProtKB-KW"/>
</dbReference>
<dbReference type="SUPFAM" id="SSF57756">
    <property type="entry name" value="Retrovirus zinc finger-like domains"/>
    <property type="match status" value="1"/>
</dbReference>
<accession>A7EK39</accession>
<dbReference type="KEGG" id="ssl:SS1G_05685"/>
<organism evidence="4 5">
    <name type="scientific">Sclerotinia sclerotiorum (strain ATCC 18683 / 1980 / Ss-1)</name>
    <name type="common">White mold</name>
    <name type="synonym">Whetzelinia sclerotiorum</name>
    <dbReference type="NCBI Taxonomy" id="665079"/>
    <lineage>
        <taxon>Eukaryota</taxon>
        <taxon>Fungi</taxon>
        <taxon>Dikarya</taxon>
        <taxon>Ascomycota</taxon>
        <taxon>Pezizomycotina</taxon>
        <taxon>Leotiomycetes</taxon>
        <taxon>Helotiales</taxon>
        <taxon>Sclerotiniaceae</taxon>
        <taxon>Sclerotinia</taxon>
    </lineage>
</organism>
<evidence type="ECO:0000256" key="1">
    <source>
        <dbReference type="PROSITE-ProRule" id="PRU00047"/>
    </source>
</evidence>
<feature type="region of interest" description="Disordered" evidence="2">
    <location>
        <begin position="1"/>
        <end position="28"/>
    </location>
</feature>
<dbReference type="PANTHER" id="PTHR15503">
    <property type="entry name" value="LDOC1 RELATED"/>
    <property type="match status" value="1"/>
</dbReference>
<evidence type="ECO:0000313" key="4">
    <source>
        <dbReference type="EMBL" id="EDO03205.1"/>
    </source>
</evidence>
<name>A7EK39_SCLS1</name>
<dbReference type="Pfam" id="PF16297">
    <property type="entry name" value="DUF4939"/>
    <property type="match status" value="1"/>
</dbReference>
<dbReference type="InterPro" id="IPR001878">
    <property type="entry name" value="Znf_CCHC"/>
</dbReference>
<reference evidence="5" key="1">
    <citation type="journal article" date="2011" name="PLoS Genet.">
        <title>Genomic analysis of the necrotrophic fungal pathogens Sclerotinia sclerotiorum and Botrytis cinerea.</title>
        <authorList>
            <person name="Amselem J."/>
            <person name="Cuomo C.A."/>
            <person name="van Kan J.A."/>
            <person name="Viaud M."/>
            <person name="Benito E.P."/>
            <person name="Couloux A."/>
            <person name="Coutinho P.M."/>
            <person name="de Vries R.P."/>
            <person name="Dyer P.S."/>
            <person name="Fillinger S."/>
            <person name="Fournier E."/>
            <person name="Gout L."/>
            <person name="Hahn M."/>
            <person name="Kohn L."/>
            <person name="Lapalu N."/>
            <person name="Plummer K.M."/>
            <person name="Pradier J.M."/>
            <person name="Quevillon E."/>
            <person name="Sharon A."/>
            <person name="Simon A."/>
            <person name="ten Have A."/>
            <person name="Tudzynski B."/>
            <person name="Tudzynski P."/>
            <person name="Wincker P."/>
            <person name="Andrew M."/>
            <person name="Anthouard V."/>
            <person name="Beever R.E."/>
            <person name="Beffa R."/>
            <person name="Benoit I."/>
            <person name="Bouzid O."/>
            <person name="Brault B."/>
            <person name="Chen Z."/>
            <person name="Choquer M."/>
            <person name="Collemare J."/>
            <person name="Cotton P."/>
            <person name="Danchin E.G."/>
            <person name="Da Silva C."/>
            <person name="Gautier A."/>
            <person name="Giraud C."/>
            <person name="Giraud T."/>
            <person name="Gonzalez C."/>
            <person name="Grossetete S."/>
            <person name="Guldener U."/>
            <person name="Henrissat B."/>
            <person name="Howlett B.J."/>
            <person name="Kodira C."/>
            <person name="Kretschmer M."/>
            <person name="Lappartient A."/>
            <person name="Leroch M."/>
            <person name="Levis C."/>
            <person name="Mauceli E."/>
            <person name="Neuveglise C."/>
            <person name="Oeser B."/>
            <person name="Pearson M."/>
            <person name="Poulain J."/>
            <person name="Poussereau N."/>
            <person name="Quesneville H."/>
            <person name="Rascle C."/>
            <person name="Schumacher J."/>
            <person name="Segurens B."/>
            <person name="Sexton A."/>
            <person name="Silva E."/>
            <person name="Sirven C."/>
            <person name="Soanes D.M."/>
            <person name="Talbot N.J."/>
            <person name="Templeton M."/>
            <person name="Yandava C."/>
            <person name="Yarden O."/>
            <person name="Zeng Q."/>
            <person name="Rollins J.A."/>
            <person name="Lebrun M.H."/>
            <person name="Dickman M."/>
        </authorList>
    </citation>
    <scope>NUCLEOTIDE SEQUENCE [LARGE SCALE GENOMIC DNA]</scope>
    <source>
        <strain evidence="5">ATCC 18683 / 1980 / Ss-1</strain>
    </source>
</reference>
<keyword evidence="5" id="KW-1185">Reference proteome</keyword>
<dbReference type="HOGENOM" id="CLU_1390971_0_0_1"/>
<dbReference type="PANTHER" id="PTHR15503:SF22">
    <property type="entry name" value="TRANSPOSON TY3-I GAG POLYPROTEIN"/>
    <property type="match status" value="1"/>
</dbReference>
<feature type="domain" description="CCHC-type" evidence="3">
    <location>
        <begin position="179"/>
        <end position="194"/>
    </location>
</feature>
<dbReference type="RefSeq" id="XP_001592764.1">
    <property type="nucleotide sequence ID" value="XM_001592714.1"/>
</dbReference>
<dbReference type="PROSITE" id="PS50158">
    <property type="entry name" value="ZF_CCHC"/>
    <property type="match status" value="1"/>
</dbReference>
<dbReference type="GO" id="GO:0003676">
    <property type="term" value="F:nucleic acid binding"/>
    <property type="evidence" value="ECO:0007669"/>
    <property type="project" value="InterPro"/>
</dbReference>
<dbReference type="InParanoid" id="A7EK39"/>
<evidence type="ECO:0000259" key="3">
    <source>
        <dbReference type="PROSITE" id="PS50158"/>
    </source>
</evidence>
<keyword evidence="1" id="KW-0479">Metal-binding</keyword>
<feature type="compositionally biased region" description="Basic and acidic residues" evidence="2">
    <location>
        <begin position="133"/>
        <end position="148"/>
    </location>
</feature>
<feature type="region of interest" description="Disordered" evidence="2">
    <location>
        <begin position="133"/>
        <end position="153"/>
    </location>
</feature>
<dbReference type="Proteomes" id="UP000001312">
    <property type="component" value="Unassembled WGS sequence"/>
</dbReference>
<dbReference type="InterPro" id="IPR036875">
    <property type="entry name" value="Znf_CCHC_sf"/>
</dbReference>